<dbReference type="GO" id="GO:0016787">
    <property type="term" value="F:hydrolase activity"/>
    <property type="evidence" value="ECO:0007669"/>
    <property type="project" value="UniProtKB-KW"/>
</dbReference>
<dbReference type="InterPro" id="IPR029058">
    <property type="entry name" value="AB_hydrolase_fold"/>
</dbReference>
<evidence type="ECO:0000313" key="3">
    <source>
        <dbReference type="Proteomes" id="UP000629371"/>
    </source>
</evidence>
<reference evidence="2 3" key="1">
    <citation type="submission" date="2021-01" db="EMBL/GenBank/DDBJ databases">
        <title>WGS of actinomycetes isolated from Thailand.</title>
        <authorList>
            <person name="Thawai C."/>
        </authorList>
    </citation>
    <scope>NUCLEOTIDE SEQUENCE [LARGE SCALE GENOMIC DNA]</scope>
    <source>
        <strain evidence="2 3">CH9-7</strain>
    </source>
</reference>
<keyword evidence="2" id="KW-0378">Hydrolase</keyword>
<name>A0ABS1MV95_9ACTN</name>
<accession>A0ABS1MV95</accession>
<dbReference type="Proteomes" id="UP000629371">
    <property type="component" value="Unassembled WGS sequence"/>
</dbReference>
<dbReference type="InterPro" id="IPR000073">
    <property type="entry name" value="AB_hydrolase_1"/>
</dbReference>
<comment type="caution">
    <text evidence="2">The sequence shown here is derived from an EMBL/GenBank/DDBJ whole genome shotgun (WGS) entry which is preliminary data.</text>
</comment>
<protein>
    <submittedName>
        <fullName evidence="2">Alpha/beta fold hydrolase</fullName>
    </submittedName>
</protein>
<organism evidence="2 3">
    <name type="scientific">Streptomyces siderophoricus</name>
    <dbReference type="NCBI Taxonomy" id="2802281"/>
    <lineage>
        <taxon>Bacteria</taxon>
        <taxon>Bacillati</taxon>
        <taxon>Actinomycetota</taxon>
        <taxon>Actinomycetes</taxon>
        <taxon>Kitasatosporales</taxon>
        <taxon>Streptomycetaceae</taxon>
        <taxon>Streptomyces</taxon>
    </lineage>
</organism>
<dbReference type="RefSeq" id="WP_201806425.1">
    <property type="nucleotide sequence ID" value="NZ_JAERRI010000010.1"/>
</dbReference>
<evidence type="ECO:0000313" key="2">
    <source>
        <dbReference type="EMBL" id="MBL1091714.1"/>
    </source>
</evidence>
<dbReference type="Pfam" id="PF12697">
    <property type="entry name" value="Abhydrolase_6"/>
    <property type="match status" value="1"/>
</dbReference>
<keyword evidence="3" id="KW-1185">Reference proteome</keyword>
<sequence length="225" mass="24160">MTTGSVTADDGSPRRDPARRRLVVHRGPSAPRSAVLFLHGGRADSTDPPPLLNLPALRMRPFLGAVARAAEGKDILLASVRYRCRGWNGEAADAARDAGQALDDLVARCPGVPIVLVGHSMGGRAALHAGGHPAVRGVVALAPWCPPGEPVAHLRGKRLALLHDARDRITDYQGSRDFSERARQAGAEAQFLTMARGRHTMLRDAGRWHRTTARLTHAMLAADRP</sequence>
<gene>
    <name evidence="2" type="ORF">JK360_20325</name>
</gene>
<feature type="domain" description="AB hydrolase-1" evidence="1">
    <location>
        <begin position="35"/>
        <end position="210"/>
    </location>
</feature>
<dbReference type="SUPFAM" id="SSF53474">
    <property type="entry name" value="alpha/beta-Hydrolases"/>
    <property type="match status" value="1"/>
</dbReference>
<dbReference type="EMBL" id="JAERRI010000010">
    <property type="protein sequence ID" value="MBL1091714.1"/>
    <property type="molecule type" value="Genomic_DNA"/>
</dbReference>
<dbReference type="Gene3D" id="3.40.50.1820">
    <property type="entry name" value="alpha/beta hydrolase"/>
    <property type="match status" value="1"/>
</dbReference>
<evidence type="ECO:0000259" key="1">
    <source>
        <dbReference type="Pfam" id="PF12697"/>
    </source>
</evidence>
<proteinExistence type="predicted"/>